<accession>A0A220S3I1</accession>
<sequence length="86" mass="9618">MAVSTVFFQRFQTCGQTIETALNVGQRTQGVFRRHQTRPSACLPYKQQFADIFFQTFHQLPDGDCGGRACFQRREHGGGFSLAGDG</sequence>
<dbReference type="Proteomes" id="UP000198238">
    <property type="component" value="Chromosome"/>
</dbReference>
<reference evidence="1 2" key="1">
    <citation type="submission" date="2017-06" db="EMBL/GenBank/DDBJ databases">
        <title>Neisseria chenwenguii sp. nov., isolated from the intestinal contents of Tibetan Plateau Pika in Yushu, Qinghai Province, China.</title>
        <authorList>
            <person name="Zhang G."/>
        </authorList>
    </citation>
    <scope>NUCLEOTIDE SEQUENCE [LARGE SCALE GENOMIC DNA]</scope>
    <source>
        <strain evidence="1 2">10023</strain>
    </source>
</reference>
<proteinExistence type="predicted"/>
<dbReference type="AlphaFoldDB" id="A0A220S3I1"/>
<dbReference type="EMBL" id="CP022278">
    <property type="protein sequence ID" value="ASK28030.1"/>
    <property type="molecule type" value="Genomic_DNA"/>
</dbReference>
<organism evidence="1 2">
    <name type="scientific">Neisseria chenwenguii</name>
    <dbReference type="NCBI Taxonomy" id="1853278"/>
    <lineage>
        <taxon>Bacteria</taxon>
        <taxon>Pseudomonadati</taxon>
        <taxon>Pseudomonadota</taxon>
        <taxon>Betaproteobacteria</taxon>
        <taxon>Neisseriales</taxon>
        <taxon>Neisseriaceae</taxon>
        <taxon>Neisseria</taxon>
    </lineage>
</organism>
<evidence type="ECO:0000313" key="2">
    <source>
        <dbReference type="Proteomes" id="UP000198238"/>
    </source>
</evidence>
<protein>
    <submittedName>
        <fullName evidence="1">Uncharacterized protein</fullName>
    </submittedName>
</protein>
<dbReference type="KEGG" id="nei:BG910_10085"/>
<name>A0A220S3I1_9NEIS</name>
<evidence type="ECO:0000313" key="1">
    <source>
        <dbReference type="EMBL" id="ASK28030.1"/>
    </source>
</evidence>
<keyword evidence="2" id="KW-1185">Reference proteome</keyword>
<gene>
    <name evidence="1" type="ORF">BG910_10085</name>
</gene>